<evidence type="ECO:0000256" key="1">
    <source>
        <dbReference type="ARBA" id="ARBA00004651"/>
    </source>
</evidence>
<feature type="transmembrane region" description="Helical" evidence="7">
    <location>
        <begin position="172"/>
        <end position="191"/>
    </location>
</feature>
<proteinExistence type="inferred from homology"/>
<dbReference type="EMBL" id="CP098502">
    <property type="protein sequence ID" value="UTI66621.1"/>
    <property type="molecule type" value="Genomic_DNA"/>
</dbReference>
<evidence type="ECO:0000259" key="8">
    <source>
        <dbReference type="Pfam" id="PF09335"/>
    </source>
</evidence>
<feature type="transmembrane region" description="Helical" evidence="7">
    <location>
        <begin position="20"/>
        <end position="46"/>
    </location>
</feature>
<evidence type="ECO:0000256" key="5">
    <source>
        <dbReference type="ARBA" id="ARBA00022989"/>
    </source>
</evidence>
<dbReference type="InterPro" id="IPR032816">
    <property type="entry name" value="VTT_dom"/>
</dbReference>
<dbReference type="InterPro" id="IPR051311">
    <property type="entry name" value="DedA_domain"/>
</dbReference>
<evidence type="ECO:0000256" key="6">
    <source>
        <dbReference type="ARBA" id="ARBA00023136"/>
    </source>
</evidence>
<dbReference type="Pfam" id="PF09335">
    <property type="entry name" value="VTT_dom"/>
    <property type="match status" value="1"/>
</dbReference>
<keyword evidence="5 7" id="KW-1133">Transmembrane helix</keyword>
<name>A0ABY5DX63_9ACTN</name>
<dbReference type="RefSeq" id="WP_254573289.1">
    <property type="nucleotide sequence ID" value="NZ_CP098502.1"/>
</dbReference>
<evidence type="ECO:0000256" key="2">
    <source>
        <dbReference type="ARBA" id="ARBA00010792"/>
    </source>
</evidence>
<evidence type="ECO:0000256" key="4">
    <source>
        <dbReference type="ARBA" id="ARBA00022692"/>
    </source>
</evidence>
<accession>A0ABY5DX63</accession>
<keyword evidence="6 7" id="KW-0472">Membrane</keyword>
<dbReference type="PANTHER" id="PTHR42709">
    <property type="entry name" value="ALKALINE PHOSPHATASE LIKE PROTEIN"/>
    <property type="match status" value="1"/>
</dbReference>
<feature type="domain" description="VTT" evidence="8">
    <location>
        <begin position="33"/>
        <end position="153"/>
    </location>
</feature>
<sequence length="226" mass="23972">MIGSLAAIVDVASKVGLPVLFLLIAVETMGIPVPGETALITAGILASKGKLPIEGVIACAAAAAILGDNVGFLIGRHYGRRLLTAPGPFPRHRLRVIEIGEPFFDRHGPKAVFLGRFVSGLRITAAWMAGISRMNWPIFTFYNALGGILWAASFGLLAYWGGHKAESIIKTVGYAGVGVVVVFGLVLYVVLRRRREAAEDRVGDAVARAEAREKARAAAVTEPDGE</sequence>
<feature type="transmembrane region" description="Helical" evidence="7">
    <location>
        <begin position="53"/>
        <end position="74"/>
    </location>
</feature>
<protein>
    <submittedName>
        <fullName evidence="9">DedA family protein</fullName>
    </submittedName>
</protein>
<keyword evidence="3" id="KW-1003">Cell membrane</keyword>
<gene>
    <name evidence="9" type="ORF">NBH00_10505</name>
</gene>
<dbReference type="PANTHER" id="PTHR42709:SF6">
    <property type="entry name" value="UNDECAPRENYL PHOSPHATE TRANSPORTER A"/>
    <property type="match status" value="1"/>
</dbReference>
<comment type="subcellular location">
    <subcellularLocation>
        <location evidence="1">Cell membrane</location>
        <topology evidence="1">Multi-pass membrane protein</topology>
    </subcellularLocation>
</comment>
<organism evidence="9 10">
    <name type="scientific">Paraconexibacter antarcticus</name>
    <dbReference type="NCBI Taxonomy" id="2949664"/>
    <lineage>
        <taxon>Bacteria</taxon>
        <taxon>Bacillati</taxon>
        <taxon>Actinomycetota</taxon>
        <taxon>Thermoleophilia</taxon>
        <taxon>Solirubrobacterales</taxon>
        <taxon>Paraconexibacteraceae</taxon>
        <taxon>Paraconexibacter</taxon>
    </lineage>
</organism>
<evidence type="ECO:0000313" key="10">
    <source>
        <dbReference type="Proteomes" id="UP001056035"/>
    </source>
</evidence>
<dbReference type="Proteomes" id="UP001056035">
    <property type="component" value="Chromosome"/>
</dbReference>
<comment type="similarity">
    <text evidence="2">Belongs to the DedA family.</text>
</comment>
<evidence type="ECO:0000313" key="9">
    <source>
        <dbReference type="EMBL" id="UTI66621.1"/>
    </source>
</evidence>
<evidence type="ECO:0000256" key="3">
    <source>
        <dbReference type="ARBA" id="ARBA00022475"/>
    </source>
</evidence>
<evidence type="ECO:0000256" key="7">
    <source>
        <dbReference type="SAM" id="Phobius"/>
    </source>
</evidence>
<feature type="transmembrane region" description="Helical" evidence="7">
    <location>
        <begin position="141"/>
        <end position="160"/>
    </location>
</feature>
<keyword evidence="4 7" id="KW-0812">Transmembrane</keyword>
<reference evidence="9 10" key="1">
    <citation type="submission" date="2022-06" db="EMBL/GenBank/DDBJ databases">
        <title>Paraconexibacter antarcticus.</title>
        <authorList>
            <person name="Kim C.S."/>
        </authorList>
    </citation>
    <scope>NUCLEOTIDE SEQUENCE [LARGE SCALE GENOMIC DNA]</scope>
    <source>
        <strain evidence="9 10">02-257</strain>
    </source>
</reference>
<keyword evidence="10" id="KW-1185">Reference proteome</keyword>